<proteinExistence type="inferred from homology"/>
<keyword evidence="2 6" id="KW-0597">Phosphoprotein</keyword>
<dbReference type="Proteomes" id="UP000198535">
    <property type="component" value="Unassembled WGS sequence"/>
</dbReference>
<reference evidence="10" key="1">
    <citation type="submission" date="2016-10" db="EMBL/GenBank/DDBJ databases">
        <authorList>
            <person name="Varghese N."/>
            <person name="Submissions S."/>
        </authorList>
    </citation>
    <scope>NUCLEOTIDE SEQUENCE [LARGE SCALE GENOMIC DNA]</scope>
    <source>
        <strain evidence="10">Mob M</strain>
    </source>
</reference>
<dbReference type="NCBIfam" id="TIGR01947">
    <property type="entry name" value="rnfG"/>
    <property type="match status" value="1"/>
</dbReference>
<keyword evidence="5 6" id="KW-0249">Electron transport</keyword>
<feature type="domain" description="FMN-binding" evidence="8">
    <location>
        <begin position="99"/>
        <end position="185"/>
    </location>
</feature>
<dbReference type="NCBIfam" id="NF041840">
    <property type="entry name" value="rnfG_Methano"/>
    <property type="match status" value="1"/>
</dbReference>
<dbReference type="SMART" id="SM00900">
    <property type="entry name" value="FMN_bind"/>
    <property type="match status" value="1"/>
</dbReference>
<dbReference type="InterPro" id="IPR010209">
    <property type="entry name" value="Ion_transpt_RnfG/RsxG"/>
</dbReference>
<organism evidence="9 10">
    <name type="scientific">Methanolobus profundi</name>
    <dbReference type="NCBI Taxonomy" id="487685"/>
    <lineage>
        <taxon>Archaea</taxon>
        <taxon>Methanobacteriati</taxon>
        <taxon>Methanobacteriota</taxon>
        <taxon>Stenosarchaea group</taxon>
        <taxon>Methanomicrobia</taxon>
        <taxon>Methanosarcinales</taxon>
        <taxon>Methanosarcinaceae</taxon>
        <taxon>Methanolobus</taxon>
    </lineage>
</organism>
<comment type="subunit">
    <text evidence="6">The Rnf complex is probably composed of eight subunits, including RnfA, RnfB, RnfC, RnfD, RnfE and RnfG.</text>
</comment>
<evidence type="ECO:0000256" key="7">
    <source>
        <dbReference type="SAM" id="Phobius"/>
    </source>
</evidence>
<evidence type="ECO:0000256" key="5">
    <source>
        <dbReference type="ARBA" id="ARBA00022982"/>
    </source>
</evidence>
<keyword evidence="6 7" id="KW-0472">Membrane</keyword>
<dbReference type="InterPro" id="IPR007329">
    <property type="entry name" value="FMN-bd"/>
</dbReference>
<protein>
    <recommendedName>
        <fullName evidence="6">Ion-translocating oxidoreductase complex subunit G</fullName>
        <ecNumber evidence="6">7.-.-.-</ecNumber>
    </recommendedName>
    <alternativeName>
        <fullName evidence="6">Rnf electron transport complex subunit G</fullName>
    </alternativeName>
</protein>
<keyword evidence="6 7" id="KW-1133">Transmembrane helix</keyword>
<dbReference type="OrthoDB" id="125674at2157"/>
<feature type="transmembrane region" description="Helical" evidence="7">
    <location>
        <begin position="12"/>
        <end position="31"/>
    </location>
</feature>
<keyword evidence="1 6" id="KW-0813">Transport</keyword>
<dbReference type="PANTHER" id="PTHR36118">
    <property type="entry name" value="ION-TRANSLOCATING OXIDOREDUCTASE COMPLEX SUBUNIT G"/>
    <property type="match status" value="1"/>
</dbReference>
<keyword evidence="10" id="KW-1185">Reference proteome</keyword>
<dbReference type="GO" id="GO:0009055">
    <property type="term" value="F:electron transfer activity"/>
    <property type="evidence" value="ECO:0007669"/>
    <property type="project" value="InterPro"/>
</dbReference>
<evidence type="ECO:0000313" key="10">
    <source>
        <dbReference type="Proteomes" id="UP000198535"/>
    </source>
</evidence>
<evidence type="ECO:0000256" key="4">
    <source>
        <dbReference type="ARBA" id="ARBA00022643"/>
    </source>
</evidence>
<dbReference type="STRING" id="487685.SAMN04488696_2666"/>
<keyword evidence="6" id="KW-1003">Cell membrane</keyword>
<feature type="modified residue" description="FMN phosphoryl threonine" evidence="6">
    <location>
        <position position="168"/>
    </location>
</feature>
<comment type="cofactor">
    <cofactor evidence="6">
        <name>FMN</name>
        <dbReference type="ChEBI" id="CHEBI:58210"/>
    </cofactor>
</comment>
<evidence type="ECO:0000256" key="6">
    <source>
        <dbReference type="HAMAP-Rule" id="MF_00479"/>
    </source>
</evidence>
<dbReference type="Pfam" id="PF04205">
    <property type="entry name" value="FMN_bind"/>
    <property type="match status" value="1"/>
</dbReference>
<dbReference type="GO" id="GO:0010181">
    <property type="term" value="F:FMN binding"/>
    <property type="evidence" value="ECO:0007669"/>
    <property type="project" value="InterPro"/>
</dbReference>
<evidence type="ECO:0000256" key="3">
    <source>
        <dbReference type="ARBA" id="ARBA00022630"/>
    </source>
</evidence>
<evidence type="ECO:0000259" key="8">
    <source>
        <dbReference type="SMART" id="SM00900"/>
    </source>
</evidence>
<dbReference type="GO" id="GO:0005886">
    <property type="term" value="C:plasma membrane"/>
    <property type="evidence" value="ECO:0007669"/>
    <property type="project" value="UniProtKB-SubCell"/>
</dbReference>
<dbReference type="HAMAP" id="MF_00479">
    <property type="entry name" value="RsxG_RnfG"/>
    <property type="match status" value="1"/>
</dbReference>
<keyword evidence="3 6" id="KW-0285">Flavoprotein</keyword>
<dbReference type="PANTHER" id="PTHR36118:SF1">
    <property type="entry name" value="ION-TRANSLOCATING OXIDOREDUCTASE COMPLEX SUBUNIT G"/>
    <property type="match status" value="1"/>
</dbReference>
<keyword evidence="6" id="KW-1278">Translocase</keyword>
<comment type="subcellular location">
    <subcellularLocation>
        <location evidence="6">Cell membrane</location>
        <topology evidence="6">Single-pass membrane protein</topology>
    </subcellularLocation>
</comment>
<dbReference type="EC" id="7.-.-.-" evidence="6"/>
<name>A0A1I4UB23_9EURY</name>
<evidence type="ECO:0000313" key="9">
    <source>
        <dbReference type="EMBL" id="SFM86031.1"/>
    </source>
</evidence>
<keyword evidence="4 6" id="KW-0288">FMN</keyword>
<keyword evidence="6 7" id="KW-0812">Transmembrane</keyword>
<dbReference type="PIRSF" id="PIRSF006091">
    <property type="entry name" value="E_trnsport_RnfG"/>
    <property type="match status" value="1"/>
</dbReference>
<comment type="similarity">
    <text evidence="6">Belongs to the RnfG family.</text>
</comment>
<evidence type="ECO:0000256" key="1">
    <source>
        <dbReference type="ARBA" id="ARBA00022448"/>
    </source>
</evidence>
<accession>A0A1I4UB23</accession>
<dbReference type="InterPro" id="IPR049687">
    <property type="entry name" value="Ion_transpt_RnfG_Methano"/>
</dbReference>
<dbReference type="EMBL" id="FOUJ01000006">
    <property type="protein sequence ID" value="SFM86031.1"/>
    <property type="molecule type" value="Genomic_DNA"/>
</dbReference>
<dbReference type="GO" id="GO:0022900">
    <property type="term" value="P:electron transport chain"/>
    <property type="evidence" value="ECO:0007669"/>
    <property type="project" value="UniProtKB-UniRule"/>
</dbReference>
<sequence length="190" mass="19855">MSDSNKDTIVVIGKLVLISVVAALLLGITYVPTSEQLKINEANSKKVILGELIPEASGNFEEVYGDTVDDDGNPVVLYYRALDSSGNIIGYAFFQQQAGAQAPLVVAGGVDSTFSTVRGMDVLSHEETPGLGAKIVEDAFRNQFIDIPVDSLSLSSSGGSIDAITGATISSQAVIDALNTKITSIEGAEE</sequence>
<gene>
    <name evidence="6" type="primary">rnfG</name>
    <name evidence="9" type="ORF">SAMN04488696_2666</name>
</gene>
<dbReference type="RefSeq" id="WP_091937726.1">
    <property type="nucleotide sequence ID" value="NZ_FOUJ01000006.1"/>
</dbReference>
<dbReference type="AlphaFoldDB" id="A0A1I4UB23"/>
<evidence type="ECO:0000256" key="2">
    <source>
        <dbReference type="ARBA" id="ARBA00022553"/>
    </source>
</evidence>
<comment type="function">
    <text evidence="6">Part of a membrane-bound complex that couples electron transfer with translocation of ions across the membrane.</text>
</comment>